<dbReference type="RefSeq" id="XP_035350945.1">
    <property type="nucleotide sequence ID" value="XM_035495052.1"/>
</dbReference>
<dbReference type="EMBL" id="CP055903">
    <property type="protein sequence ID" value="QKX64772.1"/>
    <property type="molecule type" value="Genomic_DNA"/>
</dbReference>
<dbReference type="OrthoDB" id="2679825at2759"/>
<dbReference type="KEGG" id="trg:TRUGW13939_11948"/>
<evidence type="ECO:0000313" key="1">
    <source>
        <dbReference type="EMBL" id="QKX64772.1"/>
    </source>
</evidence>
<proteinExistence type="predicted"/>
<evidence type="ECO:0000313" key="2">
    <source>
        <dbReference type="Proteomes" id="UP000509510"/>
    </source>
</evidence>
<dbReference type="InterPro" id="IPR054208">
    <property type="entry name" value="DUF6914"/>
</dbReference>
<gene>
    <name evidence="1" type="ORF">TRUGW13939_11948</name>
</gene>
<protein>
    <submittedName>
        <fullName evidence="1">Uncharacterized protein</fullName>
    </submittedName>
</protein>
<accession>A0A7H8RE61</accession>
<keyword evidence="2" id="KW-1185">Reference proteome</keyword>
<organism evidence="1 2">
    <name type="scientific">Talaromyces rugulosus</name>
    <name type="common">Penicillium rugulosum</name>
    <dbReference type="NCBI Taxonomy" id="121627"/>
    <lineage>
        <taxon>Eukaryota</taxon>
        <taxon>Fungi</taxon>
        <taxon>Dikarya</taxon>
        <taxon>Ascomycota</taxon>
        <taxon>Pezizomycotina</taxon>
        <taxon>Eurotiomycetes</taxon>
        <taxon>Eurotiomycetidae</taxon>
        <taxon>Eurotiales</taxon>
        <taxon>Trichocomaceae</taxon>
        <taxon>Talaromyces</taxon>
        <taxon>Talaromyces sect. Islandici</taxon>
    </lineage>
</organism>
<name>A0A7H8RE61_TALRU</name>
<reference evidence="2" key="1">
    <citation type="submission" date="2020-06" db="EMBL/GenBank/DDBJ databases">
        <title>A chromosome-scale genome assembly of Talaromyces rugulosus W13939.</title>
        <authorList>
            <person name="Wang B."/>
            <person name="Guo L."/>
            <person name="Ye K."/>
            <person name="Wang L."/>
        </authorList>
    </citation>
    <scope>NUCLEOTIDE SEQUENCE [LARGE SCALE GENOMIC DNA]</scope>
    <source>
        <strain evidence="2">W13939</strain>
    </source>
</reference>
<dbReference type="Proteomes" id="UP000509510">
    <property type="component" value="Chromosome VI"/>
</dbReference>
<sequence>MPPKNPRLYVARTKNKNPSAEPEWEFVIASYSTKKFCNKICLTTSLSPATNTFARNYQNVPVTVSQTSNYVVIVCVAKIQDYERFYNILKAQSTPQKIKAISSRLWVQGIINALNEDIGALGTKVTDWETVGPKTVDFMKRMIQKETDLTSGGSVPLCDLLTGHEIPFHNP</sequence>
<dbReference type="GeneID" id="55999424"/>
<dbReference type="AlphaFoldDB" id="A0A7H8RE61"/>
<dbReference type="Pfam" id="PF21858">
    <property type="entry name" value="DUF6914"/>
    <property type="match status" value="1"/>
</dbReference>